<name>A0A0W0FDZ0_MONRR</name>
<gene>
    <name evidence="2" type="ORF">WG66_12988</name>
</gene>
<comment type="caution">
    <text evidence="2">The sequence shown here is derived from an EMBL/GenBank/DDBJ whole genome shotgun (WGS) entry which is preliminary data.</text>
</comment>
<organism evidence="2 3">
    <name type="scientific">Moniliophthora roreri</name>
    <name type="common">Frosty pod rot fungus</name>
    <name type="synonym">Monilia roreri</name>
    <dbReference type="NCBI Taxonomy" id="221103"/>
    <lineage>
        <taxon>Eukaryota</taxon>
        <taxon>Fungi</taxon>
        <taxon>Dikarya</taxon>
        <taxon>Basidiomycota</taxon>
        <taxon>Agaricomycotina</taxon>
        <taxon>Agaricomycetes</taxon>
        <taxon>Agaricomycetidae</taxon>
        <taxon>Agaricales</taxon>
        <taxon>Marasmiineae</taxon>
        <taxon>Marasmiaceae</taxon>
        <taxon>Moniliophthora</taxon>
    </lineage>
</organism>
<evidence type="ECO:0000313" key="3">
    <source>
        <dbReference type="Proteomes" id="UP000054988"/>
    </source>
</evidence>
<dbReference type="EMBL" id="LATX01002077">
    <property type="protein sequence ID" value="KTB34436.1"/>
    <property type="molecule type" value="Genomic_DNA"/>
</dbReference>
<protein>
    <submittedName>
        <fullName evidence="2">Uncharacterized protein</fullName>
    </submittedName>
</protein>
<evidence type="ECO:0000256" key="1">
    <source>
        <dbReference type="SAM" id="MobiDB-lite"/>
    </source>
</evidence>
<reference evidence="2 3" key="1">
    <citation type="submission" date="2015-12" db="EMBL/GenBank/DDBJ databases">
        <title>Draft genome sequence of Moniliophthora roreri, the causal agent of frosty pod rot of cacao.</title>
        <authorList>
            <person name="Aime M.C."/>
            <person name="Diaz-Valderrama J.R."/>
            <person name="Kijpornyongpan T."/>
            <person name="Phillips-Mora W."/>
        </authorList>
    </citation>
    <scope>NUCLEOTIDE SEQUENCE [LARGE SCALE GENOMIC DNA]</scope>
    <source>
        <strain evidence="2 3">MCA 2952</strain>
    </source>
</reference>
<dbReference type="Proteomes" id="UP000054988">
    <property type="component" value="Unassembled WGS sequence"/>
</dbReference>
<evidence type="ECO:0000313" key="2">
    <source>
        <dbReference type="EMBL" id="KTB34436.1"/>
    </source>
</evidence>
<feature type="compositionally biased region" description="Polar residues" evidence="1">
    <location>
        <begin position="10"/>
        <end position="20"/>
    </location>
</feature>
<sequence>MAKRTRATERTNSQTTTFPPTYTFRIGKELGEEDDPRELGLVTRTRTPHAPRTSAFSSLQLRIMKLLATVLSLTVTSTVAQRANIVLPAMGSDVQAGPNVIIAIARPVCYCC</sequence>
<dbReference type="AlphaFoldDB" id="A0A0W0FDZ0"/>
<proteinExistence type="predicted"/>
<accession>A0A0W0FDZ0</accession>
<feature type="region of interest" description="Disordered" evidence="1">
    <location>
        <begin position="1"/>
        <end position="23"/>
    </location>
</feature>